<keyword evidence="3" id="KW-1185">Reference proteome</keyword>
<gene>
    <name evidence="2" type="ORF">BaRGS_00008693</name>
</gene>
<evidence type="ECO:0000256" key="1">
    <source>
        <dbReference type="SAM" id="MobiDB-lite"/>
    </source>
</evidence>
<feature type="compositionally biased region" description="Polar residues" evidence="1">
    <location>
        <begin position="39"/>
        <end position="48"/>
    </location>
</feature>
<feature type="compositionally biased region" description="Polar residues" evidence="1">
    <location>
        <begin position="112"/>
        <end position="121"/>
    </location>
</feature>
<organism evidence="2 3">
    <name type="scientific">Batillaria attramentaria</name>
    <dbReference type="NCBI Taxonomy" id="370345"/>
    <lineage>
        <taxon>Eukaryota</taxon>
        <taxon>Metazoa</taxon>
        <taxon>Spiralia</taxon>
        <taxon>Lophotrochozoa</taxon>
        <taxon>Mollusca</taxon>
        <taxon>Gastropoda</taxon>
        <taxon>Caenogastropoda</taxon>
        <taxon>Sorbeoconcha</taxon>
        <taxon>Cerithioidea</taxon>
        <taxon>Batillariidae</taxon>
        <taxon>Batillaria</taxon>
    </lineage>
</organism>
<evidence type="ECO:0000313" key="3">
    <source>
        <dbReference type="Proteomes" id="UP001519460"/>
    </source>
</evidence>
<name>A0ABD0LLL4_9CAEN</name>
<accession>A0ABD0LLL4</accession>
<protein>
    <submittedName>
        <fullName evidence="2">Uncharacterized protein</fullName>
    </submittedName>
</protein>
<evidence type="ECO:0000313" key="2">
    <source>
        <dbReference type="EMBL" id="KAK7500146.1"/>
    </source>
</evidence>
<comment type="caution">
    <text evidence="2">The sequence shown here is derived from an EMBL/GenBank/DDBJ whole genome shotgun (WGS) entry which is preliminary data.</text>
</comment>
<sequence>MRRTQNSRNSGGGGGGNANQSSNGTPSSGGQRIHVRLPTSAQQHQHVLSRQREKLERFLRRRVPLGQARDGSGRPDGTVWQRLGRPQHADRHPTAFPAPPPRVRLGRATRTWAPSPTASSTLERKRKGLTPSKSTGAAQTDRDFQSNSLGRRRLFGSKGSLSNKAR</sequence>
<dbReference type="AlphaFoldDB" id="A0ABD0LLL4"/>
<proteinExistence type="predicted"/>
<dbReference type="Proteomes" id="UP001519460">
    <property type="component" value="Unassembled WGS sequence"/>
</dbReference>
<dbReference type="EMBL" id="JACVVK020000039">
    <property type="protein sequence ID" value="KAK7500146.1"/>
    <property type="molecule type" value="Genomic_DNA"/>
</dbReference>
<feature type="region of interest" description="Disordered" evidence="1">
    <location>
        <begin position="1"/>
        <end position="166"/>
    </location>
</feature>
<reference evidence="2 3" key="1">
    <citation type="journal article" date="2023" name="Sci. Data">
        <title>Genome assembly of the Korean intertidal mud-creeper Batillaria attramentaria.</title>
        <authorList>
            <person name="Patra A.K."/>
            <person name="Ho P.T."/>
            <person name="Jun S."/>
            <person name="Lee S.J."/>
            <person name="Kim Y."/>
            <person name="Won Y.J."/>
        </authorList>
    </citation>
    <scope>NUCLEOTIDE SEQUENCE [LARGE SCALE GENOMIC DNA]</scope>
    <source>
        <strain evidence="2">Wonlab-2016</strain>
    </source>
</reference>